<keyword evidence="9 10" id="KW-0496">Mitochondrion</keyword>
<comment type="similarity">
    <text evidence="2 9">Belongs to the complex I subunit 3 family.</text>
</comment>
<reference evidence="10" key="1">
    <citation type="journal article" date="2017" name="Sci. Rep.">
        <title>Characterization of the complete mitochondrial genomes of Maiestas dorsalis and Japananus hyalinus (Hemiptera: Cicadellidae) and comparison with other Membracoidea.</title>
        <authorList>
            <person name="Du Y."/>
            <person name="Zhang C."/>
            <person name="Dietrich C.H."/>
            <person name="Zhang Y."/>
            <person name="Dai W."/>
        </authorList>
    </citation>
    <scope>NUCLEOTIDE SEQUENCE</scope>
</reference>
<keyword evidence="6 9" id="KW-1133">Transmembrane helix</keyword>
<sequence>MNLMLFVILLILFITIMLMFIIMIIKKKTITTSQKTTPFECGFNPMSYSRLPFSMHFFMIAVIFLIFDIEIIMIMPIIFTMKTSMYMYWILTSVTFTSILLVGLFHEWKNGMINWTK</sequence>
<feature type="transmembrane region" description="Helical" evidence="9">
    <location>
        <begin position="85"/>
        <end position="105"/>
    </location>
</feature>
<dbReference type="GeneID" id="34948541"/>
<comment type="function">
    <text evidence="9">Core subunit of the mitochondrial membrane respiratory chain NADH dehydrogenase (Complex I) which catalyzes electron transfer from NADH through the respiratory chain, using ubiquinone as an electron acceptor. Essential for the catalytic activity of complex I.</text>
</comment>
<protein>
    <recommendedName>
        <fullName evidence="3 9">NADH-ubiquinone oxidoreductase chain 3</fullName>
        <ecNumber evidence="9">7.1.1.2</ecNumber>
    </recommendedName>
</protein>
<evidence type="ECO:0000313" key="10">
    <source>
        <dbReference type="EMBL" id="ARA90993.1"/>
    </source>
</evidence>
<dbReference type="EC" id="7.1.1.2" evidence="9"/>
<evidence type="ECO:0000256" key="7">
    <source>
        <dbReference type="ARBA" id="ARBA00023136"/>
    </source>
</evidence>
<keyword evidence="9" id="KW-0679">Respiratory chain</keyword>
<evidence type="ECO:0000256" key="4">
    <source>
        <dbReference type="ARBA" id="ARBA00022448"/>
    </source>
</evidence>
<dbReference type="GO" id="GO:0008137">
    <property type="term" value="F:NADH dehydrogenase (ubiquinone) activity"/>
    <property type="evidence" value="ECO:0007669"/>
    <property type="project" value="UniProtKB-UniRule"/>
</dbReference>
<keyword evidence="5 9" id="KW-0812">Transmembrane</keyword>
<dbReference type="RefSeq" id="YP_009442065.1">
    <property type="nucleotide sequence ID" value="NC_036298.1"/>
</dbReference>
<dbReference type="CTD" id="4537"/>
<gene>
    <name evidence="10" type="primary">ND3</name>
</gene>
<evidence type="ECO:0000256" key="6">
    <source>
        <dbReference type="ARBA" id="ARBA00022989"/>
    </source>
</evidence>
<accession>A0A343BSX2</accession>
<dbReference type="PANTHER" id="PTHR11058:SF9">
    <property type="entry name" value="NADH-UBIQUINONE OXIDOREDUCTASE CHAIN 3"/>
    <property type="match status" value="1"/>
</dbReference>
<dbReference type="InterPro" id="IPR038430">
    <property type="entry name" value="NDAH_ubi_oxred_su3_sf"/>
</dbReference>
<dbReference type="InterPro" id="IPR000440">
    <property type="entry name" value="NADH_UbQ/plastoQ_OxRdtase_su3"/>
</dbReference>
<keyword evidence="9" id="KW-0520">NAD</keyword>
<organism evidence="10">
    <name type="scientific">Japananus hyalinus</name>
    <dbReference type="NCBI Taxonomy" id="1256066"/>
    <lineage>
        <taxon>Eukaryota</taxon>
        <taxon>Metazoa</taxon>
        <taxon>Ecdysozoa</taxon>
        <taxon>Arthropoda</taxon>
        <taxon>Hexapoda</taxon>
        <taxon>Insecta</taxon>
        <taxon>Pterygota</taxon>
        <taxon>Neoptera</taxon>
        <taxon>Paraneoptera</taxon>
        <taxon>Hemiptera</taxon>
        <taxon>Auchenorrhyncha</taxon>
        <taxon>Membracoidea</taxon>
        <taxon>Cicadellidae</taxon>
        <taxon>Deltocephalinae</taxon>
        <taxon>Japananus</taxon>
    </lineage>
</organism>
<dbReference type="EMBL" id="KY129954">
    <property type="protein sequence ID" value="ARA90993.1"/>
    <property type="molecule type" value="Genomic_DNA"/>
</dbReference>
<dbReference type="AlphaFoldDB" id="A0A343BSX2"/>
<proteinExistence type="inferred from homology"/>
<dbReference type="Pfam" id="PF00507">
    <property type="entry name" value="Oxidored_q4"/>
    <property type="match status" value="1"/>
</dbReference>
<dbReference type="PANTHER" id="PTHR11058">
    <property type="entry name" value="NADH-UBIQUINONE OXIDOREDUCTASE CHAIN 3"/>
    <property type="match status" value="1"/>
</dbReference>
<dbReference type="GO" id="GO:0031966">
    <property type="term" value="C:mitochondrial membrane"/>
    <property type="evidence" value="ECO:0007669"/>
    <property type="project" value="UniProtKB-SubCell"/>
</dbReference>
<evidence type="ECO:0000256" key="5">
    <source>
        <dbReference type="ARBA" id="ARBA00022692"/>
    </source>
</evidence>
<keyword evidence="4 9" id="KW-0813">Transport</keyword>
<evidence type="ECO:0000256" key="2">
    <source>
        <dbReference type="ARBA" id="ARBA00008472"/>
    </source>
</evidence>
<feature type="transmembrane region" description="Helical" evidence="9">
    <location>
        <begin position="57"/>
        <end position="79"/>
    </location>
</feature>
<comment type="subcellular location">
    <subcellularLocation>
        <location evidence="1">Membrane</location>
    </subcellularLocation>
    <subcellularLocation>
        <location evidence="9">Mitochondrion membrane</location>
        <topology evidence="9">Multi-pass membrane protein</topology>
    </subcellularLocation>
</comment>
<name>A0A343BSX2_9HEMI</name>
<evidence type="ECO:0000256" key="1">
    <source>
        <dbReference type="ARBA" id="ARBA00004370"/>
    </source>
</evidence>
<keyword evidence="7 9" id="KW-0472">Membrane</keyword>
<keyword evidence="9" id="KW-1278">Translocase</keyword>
<comment type="catalytic activity">
    <reaction evidence="8 9">
        <text>a ubiquinone + NADH + 5 H(+)(in) = a ubiquinol + NAD(+) + 4 H(+)(out)</text>
        <dbReference type="Rhea" id="RHEA:29091"/>
        <dbReference type="Rhea" id="RHEA-COMP:9565"/>
        <dbReference type="Rhea" id="RHEA-COMP:9566"/>
        <dbReference type="ChEBI" id="CHEBI:15378"/>
        <dbReference type="ChEBI" id="CHEBI:16389"/>
        <dbReference type="ChEBI" id="CHEBI:17976"/>
        <dbReference type="ChEBI" id="CHEBI:57540"/>
        <dbReference type="ChEBI" id="CHEBI:57945"/>
        <dbReference type="EC" id="7.1.1.2"/>
    </reaction>
</comment>
<geneLocation type="mitochondrion" evidence="10"/>
<evidence type="ECO:0000256" key="9">
    <source>
        <dbReference type="RuleBase" id="RU003640"/>
    </source>
</evidence>
<keyword evidence="9" id="KW-0830">Ubiquinone</keyword>
<dbReference type="Gene3D" id="1.20.58.1610">
    <property type="entry name" value="NADH:ubiquinone/plastoquinone oxidoreductase, chain 3"/>
    <property type="match status" value="1"/>
</dbReference>
<evidence type="ECO:0000256" key="3">
    <source>
        <dbReference type="ARBA" id="ARBA00021007"/>
    </source>
</evidence>
<keyword evidence="9" id="KW-0249">Electron transport</keyword>
<dbReference type="GO" id="GO:0030964">
    <property type="term" value="C:NADH dehydrogenase complex"/>
    <property type="evidence" value="ECO:0007669"/>
    <property type="project" value="TreeGrafter"/>
</dbReference>
<evidence type="ECO:0000256" key="8">
    <source>
        <dbReference type="ARBA" id="ARBA00049551"/>
    </source>
</evidence>
<feature type="transmembrane region" description="Helical" evidence="9">
    <location>
        <begin position="6"/>
        <end position="25"/>
    </location>
</feature>